<organism evidence="1">
    <name type="scientific">marine metagenome</name>
    <dbReference type="NCBI Taxonomy" id="408172"/>
    <lineage>
        <taxon>unclassified sequences</taxon>
        <taxon>metagenomes</taxon>
        <taxon>ecological metagenomes</taxon>
    </lineage>
</organism>
<protein>
    <submittedName>
        <fullName evidence="1">Uncharacterized protein</fullName>
    </submittedName>
</protein>
<evidence type="ECO:0000313" key="1">
    <source>
        <dbReference type="EMBL" id="SVC03038.1"/>
    </source>
</evidence>
<dbReference type="AlphaFoldDB" id="A0A382ITW7"/>
<reference evidence="1" key="1">
    <citation type="submission" date="2018-05" db="EMBL/GenBank/DDBJ databases">
        <authorList>
            <person name="Lanie J.A."/>
            <person name="Ng W.-L."/>
            <person name="Kazmierczak K.M."/>
            <person name="Andrzejewski T.M."/>
            <person name="Davidsen T.M."/>
            <person name="Wayne K.J."/>
            <person name="Tettelin H."/>
            <person name="Glass J.I."/>
            <person name="Rusch D."/>
            <person name="Podicherti R."/>
            <person name="Tsui H.-C.T."/>
            <person name="Winkler M.E."/>
        </authorList>
    </citation>
    <scope>NUCLEOTIDE SEQUENCE</scope>
</reference>
<gene>
    <name evidence="1" type="ORF">METZ01_LOCUS255892</name>
</gene>
<proteinExistence type="predicted"/>
<name>A0A382ITW7_9ZZZZ</name>
<accession>A0A382ITW7</accession>
<dbReference type="PROSITE" id="PS51257">
    <property type="entry name" value="PROKAR_LIPOPROTEIN"/>
    <property type="match status" value="1"/>
</dbReference>
<dbReference type="EMBL" id="UINC01069565">
    <property type="protein sequence ID" value="SVC03038.1"/>
    <property type="molecule type" value="Genomic_DNA"/>
</dbReference>
<sequence>MKATLFILIIGLLSSACSNQSEPDINENSSGNPASAPVDYLGAVNKGRKKAIIDTGLMQVNSALNQYKATSLKPAGSLQELISEGLLAELPKLPTGMKWQYNPQTGEASVTP</sequence>